<evidence type="ECO:0000256" key="6">
    <source>
        <dbReference type="SAM" id="MobiDB-lite"/>
    </source>
</evidence>
<comment type="similarity">
    <text evidence="1 4">Belongs to the FtsZ family.</text>
</comment>
<feature type="compositionally biased region" description="Basic and acidic residues" evidence="6">
    <location>
        <begin position="452"/>
        <end position="471"/>
    </location>
</feature>
<feature type="domain" description="Tubulin/FtsZ 2-layer sandwich" evidence="8">
    <location>
        <begin position="214"/>
        <end position="332"/>
    </location>
</feature>
<dbReference type="PANTHER" id="PTHR30314:SF3">
    <property type="entry name" value="MITOCHONDRIAL DIVISION PROTEIN FSZA"/>
    <property type="match status" value="1"/>
</dbReference>
<accession>A0A3N4NBS5</accession>
<organism evidence="9 10">
    <name type="scientific">Aureibaculum marinum</name>
    <dbReference type="NCBI Taxonomy" id="2487930"/>
    <lineage>
        <taxon>Bacteria</taxon>
        <taxon>Pseudomonadati</taxon>
        <taxon>Bacteroidota</taxon>
        <taxon>Flavobacteriia</taxon>
        <taxon>Flavobacteriales</taxon>
        <taxon>Flavobacteriaceae</taxon>
        <taxon>Aureibaculum</taxon>
    </lineage>
</organism>
<evidence type="ECO:0000256" key="4">
    <source>
        <dbReference type="HAMAP-Rule" id="MF_00909"/>
    </source>
</evidence>
<dbReference type="InterPro" id="IPR003008">
    <property type="entry name" value="Tubulin_FtsZ_GTPase"/>
</dbReference>
<dbReference type="InterPro" id="IPR008280">
    <property type="entry name" value="Tub_FtsZ_C"/>
</dbReference>
<sequence>MSTEFENLAFDLPKNQSNVIKVIGVGGGGSNAVNHMFKKGVAGIDFVVCNTDEQALNNSPVTNKIQLGVSLTEGLGAGANPEIGEEAAIESIDDIKAMLSTRAKMVFITVGMGGGTGTGAAPIIAKVAKELDLLTVGIVTIPFSFEGKMRNDQAQKGIEKLSKHIDSLVVINNNKLREVYGNLGFKAGFSKADEVLSTAAMGIAEVITHHYTQNIDLKDAKTVLSNSGTAIMGSAVATGQNRAQEAITKALDSPLLNDNKITGAKNVLLLIVSGTTEITIDEIGEINDYIQSEAKSNVDIIMGVGEDEELGESIAVTIIATGFNKEQQREISHTEAPKIVHDLASINQEVEPIAKPKPVKPIVKHTLEVEQEEPKEVKQVKPEDNGNDKTPTATNSTSNPINEIDVHYEEVKEDDVIEDFVIKEVTRKQEQAKEVKEVQGMLTFDLPLTPKRKSETAEQDTRVSEQSKASSIRDIEVVEPEFIQPTVTADGKIKHGLENFMDDEMKQNANISNEIDDEELAFNVRVDKRKVAKQEINSDQEESPLSLTIEELQRRADDRRRKMKDFNYRFANRPGNNDEYQNKPAYKRMGIDLDEVEPSSEPTENKSRISLSSDDNDDIQLRSNNSYLHDNVD</sequence>
<dbReference type="GO" id="GO:0005737">
    <property type="term" value="C:cytoplasm"/>
    <property type="evidence" value="ECO:0007669"/>
    <property type="project" value="UniProtKB-SubCell"/>
</dbReference>
<keyword evidence="4" id="KW-0963">Cytoplasm</keyword>
<dbReference type="SUPFAM" id="SSF55307">
    <property type="entry name" value="Tubulin C-terminal domain-like"/>
    <property type="match status" value="1"/>
</dbReference>
<feature type="binding site" evidence="4">
    <location>
        <position position="150"/>
    </location>
    <ligand>
        <name>GTP</name>
        <dbReference type="ChEBI" id="CHEBI:37565"/>
    </ligand>
</feature>
<name>A0A3N4NBS5_9FLAO</name>
<dbReference type="PRINTS" id="PR00423">
    <property type="entry name" value="CELLDVISFTSZ"/>
</dbReference>
<comment type="caution">
    <text evidence="9">The sequence shown here is derived from an EMBL/GenBank/DDBJ whole genome shotgun (WGS) entry which is preliminary data.</text>
</comment>
<feature type="binding site" evidence="4">
    <location>
        <position position="146"/>
    </location>
    <ligand>
        <name>GTP</name>
        <dbReference type="ChEBI" id="CHEBI:37565"/>
    </ligand>
</feature>
<dbReference type="SMART" id="SM00864">
    <property type="entry name" value="Tubulin"/>
    <property type="match status" value="1"/>
</dbReference>
<evidence type="ECO:0000256" key="5">
    <source>
        <dbReference type="NCBIfam" id="TIGR00065"/>
    </source>
</evidence>
<dbReference type="InterPro" id="IPR045061">
    <property type="entry name" value="FtsZ/CetZ"/>
</dbReference>
<dbReference type="Pfam" id="PF12327">
    <property type="entry name" value="FtsZ_C"/>
    <property type="match status" value="1"/>
</dbReference>
<dbReference type="EMBL" id="RPFJ01000058">
    <property type="protein sequence ID" value="RPD91677.1"/>
    <property type="molecule type" value="Genomic_DNA"/>
</dbReference>
<keyword evidence="3 4" id="KW-0342">GTP-binding</keyword>
<dbReference type="Proteomes" id="UP000270856">
    <property type="component" value="Unassembled WGS sequence"/>
</dbReference>
<dbReference type="AlphaFoldDB" id="A0A3N4NBS5"/>
<dbReference type="GO" id="GO:0005525">
    <property type="term" value="F:GTP binding"/>
    <property type="evidence" value="ECO:0007669"/>
    <property type="project" value="UniProtKB-UniRule"/>
</dbReference>
<feature type="compositionally biased region" description="Basic and acidic residues" evidence="6">
    <location>
        <begin position="367"/>
        <end position="387"/>
    </location>
</feature>
<protein>
    <recommendedName>
        <fullName evidence="4 5">Cell division protein FtsZ</fullName>
    </recommendedName>
</protein>
<dbReference type="InterPro" id="IPR018316">
    <property type="entry name" value="Tubulin/FtsZ_2-layer-sand-dom"/>
</dbReference>
<dbReference type="HAMAP" id="MF_00909">
    <property type="entry name" value="FtsZ"/>
    <property type="match status" value="1"/>
</dbReference>
<keyword evidence="10" id="KW-1185">Reference proteome</keyword>
<dbReference type="SUPFAM" id="SSF52490">
    <property type="entry name" value="Tubulin nucleotide-binding domain-like"/>
    <property type="match status" value="1"/>
</dbReference>
<dbReference type="Gene3D" id="3.30.1330.20">
    <property type="entry name" value="Tubulin/FtsZ, C-terminal domain"/>
    <property type="match status" value="1"/>
</dbReference>
<feature type="region of interest" description="Disordered" evidence="6">
    <location>
        <begin position="447"/>
        <end position="471"/>
    </location>
</feature>
<dbReference type="InterPro" id="IPR024757">
    <property type="entry name" value="FtsZ_C"/>
</dbReference>
<dbReference type="GO" id="GO:0043093">
    <property type="term" value="P:FtsZ-dependent cytokinesis"/>
    <property type="evidence" value="ECO:0007669"/>
    <property type="project" value="UniProtKB-UniRule"/>
</dbReference>
<dbReference type="CDD" id="cd02201">
    <property type="entry name" value="FtsZ_type1"/>
    <property type="match status" value="1"/>
</dbReference>
<keyword evidence="4" id="KW-0717">Septation</keyword>
<dbReference type="GO" id="GO:0051258">
    <property type="term" value="P:protein polymerization"/>
    <property type="evidence" value="ECO:0007669"/>
    <property type="project" value="UniProtKB-UniRule"/>
</dbReference>
<feature type="region of interest" description="Disordered" evidence="6">
    <location>
        <begin position="367"/>
        <end position="400"/>
    </location>
</feature>
<proteinExistence type="inferred from homology"/>
<feature type="binding site" evidence="4">
    <location>
        <begin position="27"/>
        <end position="31"/>
    </location>
    <ligand>
        <name>GTP</name>
        <dbReference type="ChEBI" id="CHEBI:37565"/>
    </ligand>
</feature>
<dbReference type="Gene3D" id="3.40.50.1440">
    <property type="entry name" value="Tubulin/FtsZ, GTPase domain"/>
    <property type="match status" value="1"/>
</dbReference>
<keyword evidence="2 4" id="KW-0547">Nucleotide-binding</keyword>
<evidence type="ECO:0000256" key="1">
    <source>
        <dbReference type="ARBA" id="ARBA00009690"/>
    </source>
</evidence>
<reference evidence="9 10" key="1">
    <citation type="submission" date="2018-11" db="EMBL/GenBank/DDBJ databases">
        <title>Aureibaculum marinum gen. nov., sp. nov., a member of the family Flavobacteriaceae isolated from the Bohai Sea.</title>
        <authorList>
            <person name="Ji X."/>
        </authorList>
    </citation>
    <scope>NUCLEOTIDE SEQUENCE [LARGE SCALE GENOMIC DNA]</scope>
    <source>
        <strain evidence="9 10">BH-SD17</strain>
    </source>
</reference>
<dbReference type="Pfam" id="PF00091">
    <property type="entry name" value="Tubulin"/>
    <property type="match status" value="1"/>
</dbReference>
<dbReference type="FunFam" id="3.40.50.1440:FF:000001">
    <property type="entry name" value="Cell division protein FtsZ"/>
    <property type="match status" value="1"/>
</dbReference>
<dbReference type="InterPro" id="IPR000158">
    <property type="entry name" value="Cell_div_FtsZ"/>
</dbReference>
<dbReference type="GO" id="GO:0032153">
    <property type="term" value="C:cell division site"/>
    <property type="evidence" value="ECO:0007669"/>
    <property type="project" value="UniProtKB-UniRule"/>
</dbReference>
<dbReference type="SMART" id="SM00865">
    <property type="entry name" value="Tubulin_C"/>
    <property type="match status" value="1"/>
</dbReference>
<feature type="domain" description="Tubulin/FtsZ GTPase" evidence="7">
    <location>
        <begin position="19"/>
        <end position="211"/>
    </location>
</feature>
<feature type="compositionally biased region" description="Polar residues" evidence="6">
    <location>
        <begin position="621"/>
        <end position="633"/>
    </location>
</feature>
<dbReference type="RefSeq" id="WP_123899163.1">
    <property type="nucleotide sequence ID" value="NZ_RPFJ01000058.1"/>
</dbReference>
<evidence type="ECO:0000313" key="10">
    <source>
        <dbReference type="Proteomes" id="UP000270856"/>
    </source>
</evidence>
<comment type="function">
    <text evidence="4">Essential cell division protein that forms a contractile ring structure (Z ring) at the future cell division site. The regulation of the ring assembly controls the timing and the location of cell division. One of the functions of the FtsZ ring is to recruit other cell division proteins to the septum to produce a new cell wall between the dividing cells. Binds GTP and shows GTPase activity.</text>
</comment>
<comment type="subunit">
    <text evidence="4">Homodimer. Polymerizes to form a dynamic ring structure in a strictly GTP-dependent manner. Interacts directly with several other division proteins.</text>
</comment>
<dbReference type="OrthoDB" id="9813375at2"/>
<feature type="binding site" evidence="4">
    <location>
        <begin position="115"/>
        <end position="117"/>
    </location>
    <ligand>
        <name>GTP</name>
        <dbReference type="ChEBI" id="CHEBI:37565"/>
    </ligand>
</feature>
<feature type="binding site" evidence="4">
    <location>
        <position position="193"/>
    </location>
    <ligand>
        <name>GTP</name>
        <dbReference type="ChEBI" id="CHEBI:37565"/>
    </ligand>
</feature>
<dbReference type="InterPro" id="IPR037103">
    <property type="entry name" value="Tubulin/FtsZ-like_C"/>
</dbReference>
<dbReference type="GO" id="GO:0003924">
    <property type="term" value="F:GTPase activity"/>
    <property type="evidence" value="ECO:0007669"/>
    <property type="project" value="UniProtKB-UniRule"/>
</dbReference>
<evidence type="ECO:0000259" key="7">
    <source>
        <dbReference type="SMART" id="SM00864"/>
    </source>
</evidence>
<dbReference type="GO" id="GO:0000917">
    <property type="term" value="P:division septum assembly"/>
    <property type="evidence" value="ECO:0007669"/>
    <property type="project" value="UniProtKB-KW"/>
</dbReference>
<dbReference type="NCBIfam" id="TIGR00065">
    <property type="entry name" value="ftsZ"/>
    <property type="match status" value="1"/>
</dbReference>
<keyword evidence="4" id="KW-0131">Cell cycle</keyword>
<evidence type="ECO:0000313" key="9">
    <source>
        <dbReference type="EMBL" id="RPD91677.1"/>
    </source>
</evidence>
<evidence type="ECO:0000256" key="3">
    <source>
        <dbReference type="ARBA" id="ARBA00023134"/>
    </source>
</evidence>
<dbReference type="InterPro" id="IPR020805">
    <property type="entry name" value="Cell_div_FtsZ_CS"/>
</dbReference>
<dbReference type="PROSITE" id="PS01134">
    <property type="entry name" value="FTSZ_1"/>
    <property type="match status" value="1"/>
</dbReference>
<gene>
    <name evidence="4 9" type="primary">ftsZ</name>
    <name evidence="9" type="ORF">EGM88_14655</name>
</gene>
<dbReference type="InterPro" id="IPR036525">
    <property type="entry name" value="Tubulin/FtsZ_GTPase_sf"/>
</dbReference>
<evidence type="ECO:0000256" key="2">
    <source>
        <dbReference type="ARBA" id="ARBA00022741"/>
    </source>
</evidence>
<dbReference type="PANTHER" id="PTHR30314">
    <property type="entry name" value="CELL DIVISION PROTEIN FTSZ-RELATED"/>
    <property type="match status" value="1"/>
</dbReference>
<feature type="compositionally biased region" description="Polar residues" evidence="6">
    <location>
        <begin position="388"/>
        <end position="400"/>
    </location>
</feature>
<keyword evidence="4 9" id="KW-0132">Cell division</keyword>
<evidence type="ECO:0000259" key="8">
    <source>
        <dbReference type="SMART" id="SM00865"/>
    </source>
</evidence>
<feature type="region of interest" description="Disordered" evidence="6">
    <location>
        <begin position="569"/>
        <end position="633"/>
    </location>
</feature>
<comment type="subcellular location">
    <subcellularLocation>
        <location evidence="4">Cytoplasm</location>
    </subcellularLocation>
    <text evidence="4">Assembles at midcell at the inner surface of the cytoplasmic membrane.</text>
</comment>